<dbReference type="Proteomes" id="UP000250321">
    <property type="component" value="Unassembled WGS sequence"/>
</dbReference>
<comment type="caution">
    <text evidence="1">The sequence shown here is derived from an EMBL/GenBank/DDBJ whole genome shotgun (WGS) entry which is preliminary data.</text>
</comment>
<dbReference type="AlphaFoldDB" id="A0A314Z508"/>
<accession>A0A314Z508</accession>
<reference evidence="1 2" key="1">
    <citation type="submission" date="2018-02" db="EMBL/GenBank/DDBJ databases">
        <title>Draft genome of wild Prunus yedoensis var. nudiflora.</title>
        <authorList>
            <person name="Baek S."/>
            <person name="Kim J.-H."/>
            <person name="Choi K."/>
            <person name="Kim G.-B."/>
            <person name="Cho A."/>
            <person name="Jang H."/>
            <person name="Shin C.-H."/>
            <person name="Yu H.-J."/>
            <person name="Mun J.-H."/>
        </authorList>
    </citation>
    <scope>NUCLEOTIDE SEQUENCE [LARGE SCALE GENOMIC DNA]</scope>
    <source>
        <strain evidence="2">cv. Jeju island</strain>
        <tissue evidence="1">Leaf</tissue>
    </source>
</reference>
<protein>
    <submittedName>
        <fullName evidence="1">Uncharacterized protein</fullName>
    </submittedName>
</protein>
<dbReference type="OrthoDB" id="10561374at2759"/>
<proteinExistence type="predicted"/>
<evidence type="ECO:0000313" key="2">
    <source>
        <dbReference type="Proteomes" id="UP000250321"/>
    </source>
</evidence>
<evidence type="ECO:0000313" key="1">
    <source>
        <dbReference type="EMBL" id="PQQ14199.1"/>
    </source>
</evidence>
<dbReference type="EMBL" id="PJQY01000269">
    <property type="protein sequence ID" value="PQQ14199.1"/>
    <property type="molecule type" value="Genomic_DNA"/>
</dbReference>
<organism evidence="1 2">
    <name type="scientific">Prunus yedoensis var. nudiflora</name>
    <dbReference type="NCBI Taxonomy" id="2094558"/>
    <lineage>
        <taxon>Eukaryota</taxon>
        <taxon>Viridiplantae</taxon>
        <taxon>Streptophyta</taxon>
        <taxon>Embryophyta</taxon>
        <taxon>Tracheophyta</taxon>
        <taxon>Spermatophyta</taxon>
        <taxon>Magnoliopsida</taxon>
        <taxon>eudicotyledons</taxon>
        <taxon>Gunneridae</taxon>
        <taxon>Pentapetalae</taxon>
        <taxon>rosids</taxon>
        <taxon>fabids</taxon>
        <taxon>Rosales</taxon>
        <taxon>Rosaceae</taxon>
        <taxon>Amygdaloideae</taxon>
        <taxon>Amygdaleae</taxon>
        <taxon>Prunus</taxon>
    </lineage>
</organism>
<sequence>MAIVVLGTLEIFRNLIAANIKKQAQRNWNVEVDAQNVGFDRSAEAHSSFNISKALDETAARRYRRFTNGDV</sequence>
<gene>
    <name evidence="1" type="ORF">Pyn_06004</name>
</gene>
<keyword evidence="2" id="KW-1185">Reference proteome</keyword>
<name>A0A314Z508_PRUYE</name>